<evidence type="ECO:0000256" key="5">
    <source>
        <dbReference type="ARBA" id="ARBA00023146"/>
    </source>
</evidence>
<dbReference type="Gene3D" id="1.10.730.10">
    <property type="entry name" value="Isoleucyl-tRNA Synthetase, Domain 1"/>
    <property type="match status" value="1"/>
</dbReference>
<keyword evidence="4" id="KW-0648">Protein biosynthesis</keyword>
<dbReference type="GO" id="GO:0005524">
    <property type="term" value="F:ATP binding"/>
    <property type="evidence" value="ECO:0007669"/>
    <property type="project" value="UniProtKB-KW"/>
</dbReference>
<keyword evidence="1 7" id="KW-0436">Ligase</keyword>
<evidence type="ECO:0000256" key="2">
    <source>
        <dbReference type="ARBA" id="ARBA00022741"/>
    </source>
</evidence>
<comment type="caution">
    <text evidence="7">The sequence shown here is derived from an EMBL/GenBank/DDBJ whole genome shotgun (WGS) entry which is preliminary data.</text>
</comment>
<evidence type="ECO:0000313" key="8">
    <source>
        <dbReference type="Proteomes" id="UP001281731"/>
    </source>
</evidence>
<keyword evidence="5" id="KW-0030">Aminoacyl-tRNA synthetase</keyword>
<proteinExistence type="predicted"/>
<dbReference type="GO" id="GO:0004812">
    <property type="term" value="F:aminoacyl-tRNA ligase activity"/>
    <property type="evidence" value="ECO:0007669"/>
    <property type="project" value="UniProtKB-KW"/>
</dbReference>
<dbReference type="SUPFAM" id="SSF52374">
    <property type="entry name" value="Nucleotidylyl transferase"/>
    <property type="match status" value="1"/>
</dbReference>
<accession>A0AAW9HPS1</accession>
<name>A0AAW9HPS1_9ACTO</name>
<keyword evidence="2" id="KW-0547">Nucleotide-binding</keyword>
<dbReference type="InterPro" id="IPR002300">
    <property type="entry name" value="aa-tRNA-synth_Ia"/>
</dbReference>
<evidence type="ECO:0000259" key="6">
    <source>
        <dbReference type="Pfam" id="PF00133"/>
    </source>
</evidence>
<dbReference type="GO" id="GO:0006418">
    <property type="term" value="P:tRNA aminoacylation for protein translation"/>
    <property type="evidence" value="ECO:0007669"/>
    <property type="project" value="InterPro"/>
</dbReference>
<reference evidence="7" key="1">
    <citation type="submission" date="2023-10" db="EMBL/GenBank/DDBJ databases">
        <title>Whole Genome based description of the genera Actinobaculum and Actinotignum reveals a complex phylogenetic relationship within the species included in the genus Actinotignum.</title>
        <authorList>
            <person name="Jensen C.S."/>
            <person name="Dargis R."/>
            <person name="Kemp M."/>
            <person name="Christensen J.J."/>
        </authorList>
    </citation>
    <scope>NUCLEOTIDE SEQUENCE</scope>
    <source>
        <strain evidence="7">SLA_B511</strain>
    </source>
</reference>
<dbReference type="Proteomes" id="UP001281731">
    <property type="component" value="Unassembled WGS sequence"/>
</dbReference>
<evidence type="ECO:0000256" key="3">
    <source>
        <dbReference type="ARBA" id="ARBA00022840"/>
    </source>
</evidence>
<dbReference type="Pfam" id="PF00133">
    <property type="entry name" value="tRNA-synt_1"/>
    <property type="match status" value="1"/>
</dbReference>
<organism evidence="7 8">
    <name type="scientific">Actinotignum urinale</name>
    <dbReference type="NCBI Taxonomy" id="190146"/>
    <lineage>
        <taxon>Bacteria</taxon>
        <taxon>Bacillati</taxon>
        <taxon>Actinomycetota</taxon>
        <taxon>Actinomycetes</taxon>
        <taxon>Actinomycetales</taxon>
        <taxon>Actinomycetaceae</taxon>
        <taxon>Actinotignum</taxon>
    </lineage>
</organism>
<dbReference type="AlphaFoldDB" id="A0AAW9HPS1"/>
<gene>
    <name evidence="7" type="ORF">R6G80_08195</name>
</gene>
<dbReference type="RefSeq" id="WP_320756786.1">
    <property type="nucleotide sequence ID" value="NZ_JAWNGC010000040.1"/>
</dbReference>
<keyword evidence="3" id="KW-0067">ATP-binding</keyword>
<feature type="domain" description="Aminoacyl-tRNA synthetase class Ia" evidence="6">
    <location>
        <begin position="10"/>
        <end position="75"/>
    </location>
</feature>
<feature type="non-terminal residue" evidence="7">
    <location>
        <position position="101"/>
    </location>
</feature>
<feature type="non-terminal residue" evidence="7">
    <location>
        <position position="1"/>
    </location>
</feature>
<evidence type="ECO:0000256" key="4">
    <source>
        <dbReference type="ARBA" id="ARBA00022917"/>
    </source>
</evidence>
<dbReference type="EMBL" id="JAWNGC010000040">
    <property type="protein sequence ID" value="MDY5155686.1"/>
    <property type="molecule type" value="Genomic_DNA"/>
</dbReference>
<protein>
    <submittedName>
        <fullName evidence="7">Class I tRNA ligase family protein</fullName>
    </submittedName>
</protein>
<sequence length="101" mass="11158">STVLRAHLEFGELPWKHTTISGWILDPDPAKKNDHKKMSKSKGNVVMPTELLVKHGADAVRYWAASARLGVDAAFDEKQMKVGRRLAMKVLNASKFALGMG</sequence>
<evidence type="ECO:0000313" key="7">
    <source>
        <dbReference type="EMBL" id="MDY5155686.1"/>
    </source>
</evidence>
<evidence type="ECO:0000256" key="1">
    <source>
        <dbReference type="ARBA" id="ARBA00022598"/>
    </source>
</evidence>